<reference evidence="1" key="1">
    <citation type="submission" date="2022-04" db="EMBL/GenBank/DDBJ databases">
        <title>Genome of the entomopathogenic fungus Entomophthora muscae.</title>
        <authorList>
            <person name="Elya C."/>
            <person name="Lovett B.R."/>
            <person name="Lee E."/>
            <person name="Macias A.M."/>
            <person name="Hajek A.E."/>
            <person name="De Bivort B.L."/>
            <person name="Kasson M.T."/>
            <person name="De Fine Licht H.H."/>
            <person name="Stajich J.E."/>
        </authorList>
    </citation>
    <scope>NUCLEOTIDE SEQUENCE</scope>
    <source>
        <strain evidence="1">Berkeley</strain>
    </source>
</reference>
<sequence>MPSHHSDSEDFIPLRGSSQEAELKPAANKRKRFHPDQLSHLISIFETTTTPSFDVREELAKKLGMTNREVQVWFQNRRAKINRQKSNPMPRFLHHPSMNVNPLPKESQPPRTMLSSCFHFVPVVVSGKAAAEDTSFKLPPLPKRTNRKPAPAPIKVMDYPVESSFPKTAPVISCRDKSPYSWGHHRHYSYHGIPRSATLPSTSMASPISPDLLTPGSAISFDVHPEMVSLKAKSSSTTTLPSLRELGLVHSSAFTTPYPSQSCNL</sequence>
<gene>
    <name evidence="1" type="ORF">DSO57_1016613</name>
</gene>
<organism evidence="1 2">
    <name type="scientific">Entomophthora muscae</name>
    <dbReference type="NCBI Taxonomy" id="34485"/>
    <lineage>
        <taxon>Eukaryota</taxon>
        <taxon>Fungi</taxon>
        <taxon>Fungi incertae sedis</taxon>
        <taxon>Zoopagomycota</taxon>
        <taxon>Entomophthoromycotina</taxon>
        <taxon>Entomophthoromycetes</taxon>
        <taxon>Entomophthorales</taxon>
        <taxon>Entomophthoraceae</taxon>
        <taxon>Entomophthora</taxon>
    </lineage>
</organism>
<name>A0ACC2T529_9FUNG</name>
<accession>A0ACC2T529</accession>
<evidence type="ECO:0000313" key="2">
    <source>
        <dbReference type="Proteomes" id="UP001165960"/>
    </source>
</evidence>
<proteinExistence type="predicted"/>
<dbReference type="Proteomes" id="UP001165960">
    <property type="component" value="Unassembled WGS sequence"/>
</dbReference>
<keyword evidence="2" id="KW-1185">Reference proteome</keyword>
<protein>
    <submittedName>
        <fullName evidence="1">Uncharacterized protein</fullName>
    </submittedName>
</protein>
<evidence type="ECO:0000313" key="1">
    <source>
        <dbReference type="EMBL" id="KAJ9069611.1"/>
    </source>
</evidence>
<comment type="caution">
    <text evidence="1">The sequence shown here is derived from an EMBL/GenBank/DDBJ whole genome shotgun (WGS) entry which is preliminary data.</text>
</comment>
<dbReference type="EMBL" id="QTSX02003618">
    <property type="protein sequence ID" value="KAJ9069611.1"/>
    <property type="molecule type" value="Genomic_DNA"/>
</dbReference>